<dbReference type="Proteomes" id="UP001341840">
    <property type="component" value="Unassembled WGS sequence"/>
</dbReference>
<evidence type="ECO:0000313" key="3">
    <source>
        <dbReference type="Proteomes" id="UP001341840"/>
    </source>
</evidence>
<evidence type="ECO:0000256" key="1">
    <source>
        <dbReference type="SAM" id="MobiDB-lite"/>
    </source>
</evidence>
<accession>A0ABU6T2B1</accession>
<protein>
    <submittedName>
        <fullName evidence="2">Uncharacterized protein</fullName>
    </submittedName>
</protein>
<sequence>MLTATPRAGPYEPAPEVDATTTSYLVNVVRPSEHTGEIESGEEDPGDIKRGISKYDDNEFVSTTPVGTHFLLLAPLPVPNLSSVDSHFHTFDLDAMKEERLTDIEGGGDDYDLDGCVELCVKNSIRRTAEYKILELDSAKYHCVCK</sequence>
<gene>
    <name evidence="2" type="ORF">PIB30_001050</name>
</gene>
<evidence type="ECO:0000313" key="2">
    <source>
        <dbReference type="EMBL" id="MED6142851.1"/>
    </source>
</evidence>
<keyword evidence="3" id="KW-1185">Reference proteome</keyword>
<name>A0ABU6T2B1_9FABA</name>
<comment type="caution">
    <text evidence="2">The sequence shown here is derived from an EMBL/GenBank/DDBJ whole genome shotgun (WGS) entry which is preliminary data.</text>
</comment>
<dbReference type="EMBL" id="JASCZI010090623">
    <property type="protein sequence ID" value="MED6142851.1"/>
    <property type="molecule type" value="Genomic_DNA"/>
</dbReference>
<organism evidence="2 3">
    <name type="scientific">Stylosanthes scabra</name>
    <dbReference type="NCBI Taxonomy" id="79078"/>
    <lineage>
        <taxon>Eukaryota</taxon>
        <taxon>Viridiplantae</taxon>
        <taxon>Streptophyta</taxon>
        <taxon>Embryophyta</taxon>
        <taxon>Tracheophyta</taxon>
        <taxon>Spermatophyta</taxon>
        <taxon>Magnoliopsida</taxon>
        <taxon>eudicotyledons</taxon>
        <taxon>Gunneridae</taxon>
        <taxon>Pentapetalae</taxon>
        <taxon>rosids</taxon>
        <taxon>fabids</taxon>
        <taxon>Fabales</taxon>
        <taxon>Fabaceae</taxon>
        <taxon>Papilionoideae</taxon>
        <taxon>50 kb inversion clade</taxon>
        <taxon>dalbergioids sensu lato</taxon>
        <taxon>Dalbergieae</taxon>
        <taxon>Pterocarpus clade</taxon>
        <taxon>Stylosanthes</taxon>
    </lineage>
</organism>
<feature type="region of interest" description="Disordered" evidence="1">
    <location>
        <begin position="1"/>
        <end position="51"/>
    </location>
</feature>
<reference evidence="2 3" key="1">
    <citation type="journal article" date="2023" name="Plants (Basel)">
        <title>Bridging the Gap: Combining Genomics and Transcriptomics Approaches to Understand Stylosanthes scabra, an Orphan Legume from the Brazilian Caatinga.</title>
        <authorList>
            <person name="Ferreira-Neto J.R.C."/>
            <person name="da Silva M.D."/>
            <person name="Binneck E."/>
            <person name="de Melo N.F."/>
            <person name="da Silva R.H."/>
            <person name="de Melo A.L.T.M."/>
            <person name="Pandolfi V."/>
            <person name="Bustamante F.O."/>
            <person name="Brasileiro-Vidal A.C."/>
            <person name="Benko-Iseppon A.M."/>
        </authorList>
    </citation>
    <scope>NUCLEOTIDE SEQUENCE [LARGE SCALE GENOMIC DNA]</scope>
    <source>
        <tissue evidence="2">Leaves</tissue>
    </source>
</reference>
<proteinExistence type="predicted"/>